<dbReference type="AlphaFoldDB" id="A0A380BTV4"/>
<reference evidence="5 8" key="2">
    <citation type="submission" date="2019-07" db="EMBL/GenBank/DDBJ databases">
        <title>Whole genome shotgun sequence of Staphylococcus arlettae NBRC 109765.</title>
        <authorList>
            <person name="Hosoyama A."/>
            <person name="Uohara A."/>
            <person name="Ohji S."/>
            <person name="Ichikawa N."/>
        </authorList>
    </citation>
    <scope>NUCLEOTIDE SEQUENCE [LARGE SCALE GENOMIC DNA]</scope>
    <source>
        <strain evidence="5 8">NBRC 109765</strain>
    </source>
</reference>
<dbReference type="InterPro" id="IPR023187">
    <property type="entry name" value="Tscrpt_reg_MarR-type_CS"/>
</dbReference>
<evidence type="ECO:0000256" key="2">
    <source>
        <dbReference type="ARBA" id="ARBA00023125"/>
    </source>
</evidence>
<accession>A0A380BTV4</accession>
<dbReference type="Pfam" id="PF12802">
    <property type="entry name" value="MarR_2"/>
    <property type="match status" value="1"/>
</dbReference>
<evidence type="ECO:0000259" key="4">
    <source>
        <dbReference type="PROSITE" id="PS50995"/>
    </source>
</evidence>
<protein>
    <submittedName>
        <fullName evidence="6">Transcriptional regulator</fullName>
    </submittedName>
</protein>
<proteinExistence type="predicted"/>
<keyword evidence="8" id="KW-1185">Reference proteome</keyword>
<dbReference type="RefSeq" id="WP_103388677.1">
    <property type="nucleotide sequence ID" value="NZ_BKAV01000002.1"/>
</dbReference>
<dbReference type="InterPro" id="IPR000835">
    <property type="entry name" value="HTH_MarR-typ"/>
</dbReference>
<name>A0A380BTV4_9STAP</name>
<dbReference type="InterPro" id="IPR052067">
    <property type="entry name" value="Metal_resp_HTH_trans_reg"/>
</dbReference>
<dbReference type="InterPro" id="IPR036390">
    <property type="entry name" value="WH_DNA-bd_sf"/>
</dbReference>
<keyword evidence="3" id="KW-0804">Transcription</keyword>
<organism evidence="6 7">
    <name type="scientific">Staphylococcus arlettae</name>
    <dbReference type="NCBI Taxonomy" id="29378"/>
    <lineage>
        <taxon>Bacteria</taxon>
        <taxon>Bacillati</taxon>
        <taxon>Bacillota</taxon>
        <taxon>Bacilli</taxon>
        <taxon>Bacillales</taxon>
        <taxon>Staphylococcaceae</taxon>
        <taxon>Staphylococcus</taxon>
    </lineage>
</organism>
<dbReference type="SUPFAM" id="SSF46785">
    <property type="entry name" value="Winged helix' DNA-binding domain"/>
    <property type="match status" value="1"/>
</dbReference>
<evidence type="ECO:0000256" key="1">
    <source>
        <dbReference type="ARBA" id="ARBA00023015"/>
    </source>
</evidence>
<dbReference type="GeneID" id="97286388"/>
<gene>
    <name evidence="6" type="ORF">NCTC12413_00024</name>
    <name evidence="5" type="ORF">SAR03_04530</name>
</gene>
<dbReference type="GO" id="GO:0003700">
    <property type="term" value="F:DNA-binding transcription factor activity"/>
    <property type="evidence" value="ECO:0007669"/>
    <property type="project" value="InterPro"/>
</dbReference>
<evidence type="ECO:0000313" key="6">
    <source>
        <dbReference type="EMBL" id="SUJ06024.1"/>
    </source>
</evidence>
<feature type="domain" description="HTH marR-type" evidence="4">
    <location>
        <begin position="9"/>
        <end position="143"/>
    </location>
</feature>
<dbReference type="Gene3D" id="1.10.10.10">
    <property type="entry name" value="Winged helix-like DNA-binding domain superfamily/Winged helix DNA-binding domain"/>
    <property type="match status" value="1"/>
</dbReference>
<dbReference type="Proteomes" id="UP000254956">
    <property type="component" value="Unassembled WGS sequence"/>
</dbReference>
<keyword evidence="1" id="KW-0805">Transcription regulation</keyword>
<dbReference type="PROSITE" id="PS01117">
    <property type="entry name" value="HTH_MARR_1"/>
    <property type="match status" value="1"/>
</dbReference>
<dbReference type="STRING" id="1212545.SARL_09572"/>
<dbReference type="PROSITE" id="PS50995">
    <property type="entry name" value="HTH_MARR_2"/>
    <property type="match status" value="1"/>
</dbReference>
<dbReference type="PANTHER" id="PTHR35790">
    <property type="entry name" value="HTH-TYPE TRANSCRIPTIONAL REGULATOR PCHR"/>
    <property type="match status" value="1"/>
</dbReference>
<sequence length="150" mass="17185">MSGNQQLHELDFIDLLSERHAQLRQLTETAANVDQESKISSSEWYIISIIGAETYTLSELTALVKLTRQAIHKTVKQLEQKELVVLKAVTGNKKEKCVNLTTLGRDLWQRNQAYQQELEQHIKTKIGVAQFEQLKALLQTDWDLPTIAKK</sequence>
<dbReference type="EMBL" id="BKAV01000002">
    <property type="protein sequence ID" value="GEP99415.1"/>
    <property type="molecule type" value="Genomic_DNA"/>
</dbReference>
<dbReference type="GO" id="GO:0003677">
    <property type="term" value="F:DNA binding"/>
    <property type="evidence" value="ECO:0007669"/>
    <property type="project" value="UniProtKB-KW"/>
</dbReference>
<reference evidence="6 7" key="1">
    <citation type="submission" date="2018-06" db="EMBL/GenBank/DDBJ databases">
        <authorList>
            <consortium name="Pathogen Informatics"/>
            <person name="Doyle S."/>
        </authorList>
    </citation>
    <scope>NUCLEOTIDE SEQUENCE [LARGE SCALE GENOMIC DNA]</scope>
    <source>
        <strain evidence="6 7">NCTC12413</strain>
    </source>
</reference>
<dbReference type="EMBL" id="UGZE01000001">
    <property type="protein sequence ID" value="SUJ06024.1"/>
    <property type="molecule type" value="Genomic_DNA"/>
</dbReference>
<keyword evidence="2" id="KW-0238">DNA-binding</keyword>
<dbReference type="SMART" id="SM00347">
    <property type="entry name" value="HTH_MARR"/>
    <property type="match status" value="1"/>
</dbReference>
<dbReference type="InterPro" id="IPR036388">
    <property type="entry name" value="WH-like_DNA-bd_sf"/>
</dbReference>
<evidence type="ECO:0000313" key="5">
    <source>
        <dbReference type="EMBL" id="GEP99415.1"/>
    </source>
</evidence>
<dbReference type="OrthoDB" id="2404954at2"/>
<dbReference type="Proteomes" id="UP000321598">
    <property type="component" value="Unassembled WGS sequence"/>
</dbReference>
<evidence type="ECO:0000256" key="3">
    <source>
        <dbReference type="ARBA" id="ARBA00023163"/>
    </source>
</evidence>
<dbReference type="PANTHER" id="PTHR35790:SF4">
    <property type="entry name" value="HTH-TYPE TRANSCRIPTIONAL REGULATOR PCHR"/>
    <property type="match status" value="1"/>
</dbReference>
<evidence type="ECO:0000313" key="8">
    <source>
        <dbReference type="Proteomes" id="UP000321598"/>
    </source>
</evidence>
<evidence type="ECO:0000313" key="7">
    <source>
        <dbReference type="Proteomes" id="UP000254956"/>
    </source>
</evidence>